<keyword evidence="3" id="KW-1185">Reference proteome</keyword>
<evidence type="ECO:0000313" key="3">
    <source>
        <dbReference type="Proteomes" id="UP001275664"/>
    </source>
</evidence>
<dbReference type="PANTHER" id="PTHR45856:SF24">
    <property type="entry name" value="FUNGAL LIPASE-LIKE DOMAIN-CONTAINING PROTEIN"/>
    <property type="match status" value="1"/>
</dbReference>
<protein>
    <submittedName>
        <fullName evidence="2">Lipase family protein</fullName>
        <ecNumber evidence="2">3.1.1.-</ecNumber>
    </submittedName>
</protein>
<organism evidence="2 3">
    <name type="scientific">Scandinavium lactucae</name>
    <dbReference type="NCBI Taxonomy" id="3095028"/>
    <lineage>
        <taxon>Bacteria</taxon>
        <taxon>Pseudomonadati</taxon>
        <taxon>Pseudomonadota</taxon>
        <taxon>Gammaproteobacteria</taxon>
        <taxon>Enterobacterales</taxon>
        <taxon>Enterobacteriaceae</taxon>
        <taxon>Scandinavium</taxon>
    </lineage>
</organism>
<evidence type="ECO:0000259" key="1">
    <source>
        <dbReference type="Pfam" id="PF01764"/>
    </source>
</evidence>
<dbReference type="EC" id="3.1.1.-" evidence="2"/>
<dbReference type="GO" id="GO:0016787">
    <property type="term" value="F:hydrolase activity"/>
    <property type="evidence" value="ECO:0007669"/>
    <property type="project" value="UniProtKB-KW"/>
</dbReference>
<dbReference type="PANTHER" id="PTHR45856">
    <property type="entry name" value="ALPHA/BETA-HYDROLASES SUPERFAMILY PROTEIN"/>
    <property type="match status" value="1"/>
</dbReference>
<proteinExistence type="predicted"/>
<reference evidence="2 3" key="1">
    <citation type="submission" date="2023-11" db="EMBL/GenBank/DDBJ databases">
        <title>Scandinavium wanjuensis sp. nov., isolated from lettuce South Korea.</title>
        <authorList>
            <person name="Park J."/>
            <person name="Park S."/>
            <person name="Oh K.K."/>
            <person name="Cho G.S."/>
            <person name="Franz C.M.A.P."/>
        </authorList>
    </citation>
    <scope>NUCLEOTIDE SEQUENCE [LARGE SCALE GENOMIC DNA]</scope>
    <source>
        <strain evidence="2 3">V105_6</strain>
    </source>
</reference>
<gene>
    <name evidence="2" type="ORF">SIK69_03055</name>
</gene>
<dbReference type="EMBL" id="JAWXRD010000002">
    <property type="protein sequence ID" value="MDX6039173.1"/>
    <property type="molecule type" value="Genomic_DNA"/>
</dbReference>
<dbReference type="Gene3D" id="3.40.50.1820">
    <property type="entry name" value="alpha/beta hydrolase"/>
    <property type="match status" value="1"/>
</dbReference>
<name>A0ABU4QLS4_9ENTR</name>
<dbReference type="SUPFAM" id="SSF53474">
    <property type="entry name" value="alpha/beta-Hydrolases"/>
    <property type="match status" value="1"/>
</dbReference>
<sequence length="647" mass="72836">MAGNSLVTSVTHTEAKATTGKQKPYWVEFQLVDEQGDPVANMPWKAESSHPVSGPVDNFTYTGQSDADGFIRIDMPHGLELKLTLNSNLLTEEMEKRSLRVGRDPIKDSTVRPKAEKNGHVWHYAVVGELCHEQPDLQLSDGEELPLFHFPISSSFQGVKIRTNELEKRHVIEICPFRTWELVLHHQNDYSMANAINLGLASDLAYDEIDIIKKYFINKCQDLSTIPSRKIGQSTINALVVDVPYSERYLIPIDIDSTKTDDPEGDTQLYYVYNNSKIVIAWRGTASLTDGITDASFRPVESDSCNIKSECTSLVPTGKVHTGFWAGYTLIERMFKNQLNELSNKIEGRDLFICGHSLGGSLALIHSARLKESKPLLYTYGMPRTFTKNAVDVLSSITHYRHVNDQDPVPSVPPEADLDNQLYKLWGPLGTTLGFLWSVVELTAWQIGEWGDCFWHHGNTVAFLTITQSRKWQQCSIELPYPRNCMTIQTRLPEKVKLYLVPSLALQEAKQSGQDQKAFKASLTKEDLQEFFPEGMNPNRGMPANVGNHLLTSYMPYINNKLLGLAYEKGVSDGKSFTEHAEKVASFNLQMDYYSGEIPKKEFDRNKKFLSLEDLLKNSLSSTISAASGSDALKRFGHYGEEDMENV</sequence>
<dbReference type="Pfam" id="PF01764">
    <property type="entry name" value="Lipase_3"/>
    <property type="match status" value="1"/>
</dbReference>
<dbReference type="Proteomes" id="UP001275664">
    <property type="component" value="Unassembled WGS sequence"/>
</dbReference>
<dbReference type="CDD" id="cd00519">
    <property type="entry name" value="Lipase_3"/>
    <property type="match status" value="1"/>
</dbReference>
<keyword evidence="2" id="KW-0378">Hydrolase</keyword>
<feature type="domain" description="Fungal lipase-type" evidence="1">
    <location>
        <begin position="279"/>
        <end position="415"/>
    </location>
</feature>
<dbReference type="InterPro" id="IPR002921">
    <property type="entry name" value="Fungal_lipase-type"/>
</dbReference>
<dbReference type="RefSeq" id="WP_319785378.1">
    <property type="nucleotide sequence ID" value="NZ_JAWXRD010000002.1"/>
</dbReference>
<evidence type="ECO:0000313" key="2">
    <source>
        <dbReference type="EMBL" id="MDX6039173.1"/>
    </source>
</evidence>
<dbReference type="InterPro" id="IPR051218">
    <property type="entry name" value="Sec_MonoDiacylglyc_Lipase"/>
</dbReference>
<accession>A0ABU4QLS4</accession>
<dbReference type="InterPro" id="IPR029058">
    <property type="entry name" value="AB_hydrolase_fold"/>
</dbReference>
<comment type="caution">
    <text evidence="2">The sequence shown here is derived from an EMBL/GenBank/DDBJ whole genome shotgun (WGS) entry which is preliminary data.</text>
</comment>